<proteinExistence type="inferred from homology"/>
<dbReference type="Gene3D" id="1.10.510.10">
    <property type="entry name" value="Transferase(Phosphotransferase) domain 1"/>
    <property type="match status" value="1"/>
</dbReference>
<dbReference type="PROSITE" id="PS50011">
    <property type="entry name" value="PROTEIN_KINASE_DOM"/>
    <property type="match status" value="1"/>
</dbReference>
<evidence type="ECO:0000256" key="3">
    <source>
        <dbReference type="ARBA" id="ARBA00022741"/>
    </source>
</evidence>
<protein>
    <recommendedName>
        <fullName evidence="6">Aurora kinase</fullName>
        <ecNumber evidence="6">2.7.11.1</ecNumber>
    </recommendedName>
</protein>
<feature type="domain" description="Protein kinase" evidence="7">
    <location>
        <begin position="105"/>
        <end position="358"/>
    </location>
</feature>
<keyword evidence="9" id="KW-1185">Reference proteome</keyword>
<keyword evidence="5 6" id="KW-0067">ATP-binding</keyword>
<dbReference type="GO" id="GO:0016301">
    <property type="term" value="F:kinase activity"/>
    <property type="evidence" value="ECO:0007669"/>
    <property type="project" value="UniProtKB-KW"/>
</dbReference>
<dbReference type="Proteomes" id="UP001610728">
    <property type="component" value="Unassembled WGS sequence"/>
</dbReference>
<comment type="catalytic activity">
    <reaction evidence="6">
        <text>L-threonyl-[protein] + ATP = O-phospho-L-threonyl-[protein] + ADP + H(+)</text>
        <dbReference type="Rhea" id="RHEA:46608"/>
        <dbReference type="Rhea" id="RHEA-COMP:11060"/>
        <dbReference type="Rhea" id="RHEA-COMP:11605"/>
        <dbReference type="ChEBI" id="CHEBI:15378"/>
        <dbReference type="ChEBI" id="CHEBI:30013"/>
        <dbReference type="ChEBI" id="CHEBI:30616"/>
        <dbReference type="ChEBI" id="CHEBI:61977"/>
        <dbReference type="ChEBI" id="CHEBI:456216"/>
        <dbReference type="EC" id="2.7.11.1"/>
    </reaction>
</comment>
<sequence>MASTMEASLENMSTFKRSDDEIQWPRQVLATRHLETKNQSNSRLSRTNPSQIVPLSPRARTVASSPRHLRSCPDIDVLLEDDRLKHKPASIVKQPVLQTMHLGMFEIGRPLGKGNLGRVYLARERERGFICALKVLHKNELHNNRAEKQTQREIEIQTRLYHPNILKLYGYFHDSRRIVLILEFAAKGELHKHLRKQGRFPELKTAQFIAQTASALQYLHRKNVIHRDIKPENILIGMHGEIKVSDFGWSVHSPGKKRSTFCGTLDYLPPEMVDPQISDYSHDVKVDIWSLGVLAYELLVGKPPFKDDLYMTRQRIAVADMKIPSFVSDEAKDIIQKLLVIDPEKRLPLSLVLKHPWIVQNCSKSKRTCS</sequence>
<dbReference type="PANTHER" id="PTHR24350">
    <property type="entry name" value="SERINE/THREONINE-PROTEIN KINASE IAL-RELATED"/>
    <property type="match status" value="1"/>
</dbReference>
<dbReference type="Pfam" id="PF00069">
    <property type="entry name" value="Pkinase"/>
    <property type="match status" value="1"/>
</dbReference>
<evidence type="ECO:0000256" key="4">
    <source>
        <dbReference type="ARBA" id="ARBA00022777"/>
    </source>
</evidence>
<evidence type="ECO:0000256" key="6">
    <source>
        <dbReference type="RuleBase" id="RU367134"/>
    </source>
</evidence>
<organism evidence="8 9">
    <name type="scientific">Ceratocystis lukuohia</name>
    <dbReference type="NCBI Taxonomy" id="2019550"/>
    <lineage>
        <taxon>Eukaryota</taxon>
        <taxon>Fungi</taxon>
        <taxon>Dikarya</taxon>
        <taxon>Ascomycota</taxon>
        <taxon>Pezizomycotina</taxon>
        <taxon>Sordariomycetes</taxon>
        <taxon>Hypocreomycetidae</taxon>
        <taxon>Microascales</taxon>
        <taxon>Ceratocystidaceae</taxon>
        <taxon>Ceratocystis</taxon>
    </lineage>
</organism>
<keyword evidence="1 6" id="KW-0723">Serine/threonine-protein kinase</keyword>
<evidence type="ECO:0000313" key="9">
    <source>
        <dbReference type="Proteomes" id="UP001610728"/>
    </source>
</evidence>
<name>A0ABR4MTQ8_9PEZI</name>
<dbReference type="PROSITE" id="PS00108">
    <property type="entry name" value="PROTEIN_KINASE_ST"/>
    <property type="match status" value="1"/>
</dbReference>
<accession>A0ABR4MTQ8</accession>
<dbReference type="InterPro" id="IPR030616">
    <property type="entry name" value="Aur-like"/>
</dbReference>
<evidence type="ECO:0000256" key="5">
    <source>
        <dbReference type="ARBA" id="ARBA00022840"/>
    </source>
</evidence>
<dbReference type="InterPro" id="IPR011009">
    <property type="entry name" value="Kinase-like_dom_sf"/>
</dbReference>
<dbReference type="InterPro" id="IPR000719">
    <property type="entry name" value="Prot_kinase_dom"/>
</dbReference>
<evidence type="ECO:0000259" key="7">
    <source>
        <dbReference type="PROSITE" id="PS50011"/>
    </source>
</evidence>
<dbReference type="SMART" id="SM00220">
    <property type="entry name" value="S_TKc"/>
    <property type="match status" value="1"/>
</dbReference>
<comment type="similarity">
    <text evidence="6">Belongs to the protein kinase superfamily. Ser/Thr protein kinase family. Aurora subfamily.</text>
</comment>
<dbReference type="EMBL" id="JABSNW010000001">
    <property type="protein sequence ID" value="KAL2891651.1"/>
    <property type="molecule type" value="Genomic_DNA"/>
</dbReference>
<dbReference type="GeneID" id="98115255"/>
<keyword evidence="3 6" id="KW-0547">Nucleotide-binding</keyword>
<dbReference type="SUPFAM" id="SSF56112">
    <property type="entry name" value="Protein kinase-like (PK-like)"/>
    <property type="match status" value="1"/>
</dbReference>
<evidence type="ECO:0000313" key="8">
    <source>
        <dbReference type="EMBL" id="KAL2891651.1"/>
    </source>
</evidence>
<keyword evidence="2 6" id="KW-0808">Transferase</keyword>
<dbReference type="RefSeq" id="XP_070862831.1">
    <property type="nucleotide sequence ID" value="XM_071005913.1"/>
</dbReference>
<comment type="caution">
    <text evidence="8">The sequence shown here is derived from an EMBL/GenBank/DDBJ whole genome shotgun (WGS) entry which is preliminary data.</text>
</comment>
<evidence type="ECO:0000256" key="1">
    <source>
        <dbReference type="ARBA" id="ARBA00022527"/>
    </source>
</evidence>
<evidence type="ECO:0000256" key="2">
    <source>
        <dbReference type="ARBA" id="ARBA00022679"/>
    </source>
</evidence>
<comment type="catalytic activity">
    <reaction evidence="6">
        <text>L-seryl-[protein] + ATP = O-phospho-L-seryl-[protein] + ADP + H(+)</text>
        <dbReference type="Rhea" id="RHEA:17989"/>
        <dbReference type="Rhea" id="RHEA-COMP:9863"/>
        <dbReference type="Rhea" id="RHEA-COMP:11604"/>
        <dbReference type="ChEBI" id="CHEBI:15378"/>
        <dbReference type="ChEBI" id="CHEBI:29999"/>
        <dbReference type="ChEBI" id="CHEBI:30616"/>
        <dbReference type="ChEBI" id="CHEBI:83421"/>
        <dbReference type="ChEBI" id="CHEBI:456216"/>
        <dbReference type="EC" id="2.7.11.1"/>
    </reaction>
</comment>
<dbReference type="EC" id="2.7.11.1" evidence="6"/>
<dbReference type="InterPro" id="IPR008271">
    <property type="entry name" value="Ser/Thr_kinase_AS"/>
</dbReference>
<reference evidence="8 9" key="1">
    <citation type="submission" date="2020-05" db="EMBL/GenBank/DDBJ databases">
        <title>Ceratocystis lukuohia genome.</title>
        <authorList>
            <person name="Harrington T.C."/>
            <person name="Kim K."/>
            <person name="Mayers C.G."/>
        </authorList>
    </citation>
    <scope>NUCLEOTIDE SEQUENCE [LARGE SCALE GENOMIC DNA]</scope>
    <source>
        <strain evidence="8 9">C4212</strain>
    </source>
</reference>
<keyword evidence="4 6" id="KW-0418">Kinase</keyword>
<gene>
    <name evidence="8" type="ORF">HOO65_011009</name>
</gene>
<dbReference type="CDD" id="cd14007">
    <property type="entry name" value="STKc_Aurora"/>
    <property type="match status" value="1"/>
</dbReference>